<evidence type="ECO:0000313" key="8">
    <source>
        <dbReference type="EMBL" id="WPB00954.1"/>
    </source>
</evidence>
<keyword evidence="1" id="KW-0479">Metal-binding</keyword>
<dbReference type="PROSITE" id="PS50089">
    <property type="entry name" value="ZF_RING_2"/>
    <property type="match status" value="1"/>
</dbReference>
<dbReference type="GO" id="GO:0061630">
    <property type="term" value="F:ubiquitin protein ligase activity"/>
    <property type="evidence" value="ECO:0007669"/>
    <property type="project" value="TreeGrafter"/>
</dbReference>
<dbReference type="GO" id="GO:0012505">
    <property type="term" value="C:endomembrane system"/>
    <property type="evidence" value="ECO:0007669"/>
    <property type="project" value="TreeGrafter"/>
</dbReference>
<organism evidence="7 9">
    <name type="scientific">Cercospora beticola</name>
    <name type="common">Sugarbeet leaf spot fungus</name>
    <dbReference type="NCBI Taxonomy" id="122368"/>
    <lineage>
        <taxon>Eukaryota</taxon>
        <taxon>Fungi</taxon>
        <taxon>Dikarya</taxon>
        <taxon>Ascomycota</taxon>
        <taxon>Pezizomycotina</taxon>
        <taxon>Dothideomycetes</taxon>
        <taxon>Dothideomycetidae</taxon>
        <taxon>Mycosphaerellales</taxon>
        <taxon>Mycosphaerellaceae</taxon>
        <taxon>Cercospora</taxon>
    </lineage>
</organism>
<evidence type="ECO:0000256" key="3">
    <source>
        <dbReference type="ARBA" id="ARBA00022833"/>
    </source>
</evidence>
<dbReference type="InterPro" id="IPR013083">
    <property type="entry name" value="Znf_RING/FYVE/PHD"/>
</dbReference>
<feature type="domain" description="RING-type" evidence="6">
    <location>
        <begin position="18"/>
        <end position="56"/>
    </location>
</feature>
<dbReference type="AlphaFoldDB" id="A0A2G5I1W8"/>
<dbReference type="InterPro" id="IPR017907">
    <property type="entry name" value="Znf_RING_CS"/>
</dbReference>
<dbReference type="EMBL" id="LKMD01000101">
    <property type="protein sequence ID" value="PIA98760.1"/>
    <property type="molecule type" value="Genomic_DNA"/>
</dbReference>
<evidence type="ECO:0000313" key="10">
    <source>
        <dbReference type="Proteomes" id="UP001302367"/>
    </source>
</evidence>
<gene>
    <name evidence="7" type="ORF">CB0940_03759</name>
    <name evidence="8" type="ORF">RHO25_005574</name>
</gene>
<dbReference type="Gene3D" id="3.30.40.10">
    <property type="entry name" value="Zinc/RING finger domain, C3HC4 (zinc finger)"/>
    <property type="match status" value="1"/>
</dbReference>
<evidence type="ECO:0000259" key="6">
    <source>
        <dbReference type="PROSITE" id="PS50089"/>
    </source>
</evidence>
<protein>
    <recommendedName>
        <fullName evidence="6">RING-type domain-containing protein</fullName>
    </recommendedName>
</protein>
<keyword evidence="3" id="KW-0862">Zinc</keyword>
<dbReference type="Proteomes" id="UP000230605">
    <property type="component" value="Chromosome 3"/>
</dbReference>
<dbReference type="PROSITE" id="PS00518">
    <property type="entry name" value="ZF_RING_1"/>
    <property type="match status" value="1"/>
</dbReference>
<reference evidence="8 10" key="2">
    <citation type="submission" date="2023-09" db="EMBL/GenBank/DDBJ databases">
        <title>Complete-Gapless Cercospora beticola genome.</title>
        <authorList>
            <person name="Wyatt N.A."/>
            <person name="Spanner R.E."/>
            <person name="Bolton M.D."/>
        </authorList>
    </citation>
    <scope>NUCLEOTIDE SEQUENCE [LARGE SCALE GENOMIC DNA]</scope>
    <source>
        <strain evidence="8">Cb09-40</strain>
    </source>
</reference>
<dbReference type="GO" id="GO:0008270">
    <property type="term" value="F:zinc ion binding"/>
    <property type="evidence" value="ECO:0007669"/>
    <property type="project" value="UniProtKB-KW"/>
</dbReference>
<feature type="compositionally biased region" description="Acidic residues" evidence="5">
    <location>
        <begin position="64"/>
        <end position="79"/>
    </location>
</feature>
<evidence type="ECO:0000256" key="2">
    <source>
        <dbReference type="ARBA" id="ARBA00022771"/>
    </source>
</evidence>
<sequence length="251" mass="28090">MALPTRAEFLSGLGAKTCDICYDDMTGPAKTPCGHVYCLECLLSWLKQHNTCPTCRSILFENPTNDDENAIDGEDDTEEQPNGNAVENHEEAGVPPFGSTERLQYEMTAVLNEVEAELDANPEPRIATFDASAMAQVVAAFRIDQRLRDAWMDEIKSWDVMYTFVDRDNSHVWTFDHISYDPPSGPDTSGSSLGEQRGLVTNRHVMWAKKLSRHLSSIPANELSNRVRVVRVLVSYKPELTEREVVASPLD</sequence>
<accession>A0A2G5I1W8</accession>
<evidence type="ECO:0000256" key="1">
    <source>
        <dbReference type="ARBA" id="ARBA00022723"/>
    </source>
</evidence>
<name>A0A2G5I1W8_CERBT</name>
<dbReference type="InterPro" id="IPR050731">
    <property type="entry name" value="HRD1_E3_ubiq-ligases"/>
</dbReference>
<evidence type="ECO:0000313" key="9">
    <source>
        <dbReference type="Proteomes" id="UP000230605"/>
    </source>
</evidence>
<feature type="region of interest" description="Disordered" evidence="5">
    <location>
        <begin position="63"/>
        <end position="97"/>
    </location>
</feature>
<dbReference type="PANTHER" id="PTHR22763">
    <property type="entry name" value="RING ZINC FINGER PROTEIN"/>
    <property type="match status" value="1"/>
</dbReference>
<keyword evidence="2 4" id="KW-0863">Zinc-finger</keyword>
<dbReference type="EMBL" id="CP134186">
    <property type="protein sequence ID" value="WPB00954.1"/>
    <property type="molecule type" value="Genomic_DNA"/>
</dbReference>
<dbReference type="OrthoDB" id="3650892at2759"/>
<dbReference type="SUPFAM" id="SSF57850">
    <property type="entry name" value="RING/U-box"/>
    <property type="match status" value="1"/>
</dbReference>
<evidence type="ECO:0000256" key="4">
    <source>
        <dbReference type="PROSITE-ProRule" id="PRU00175"/>
    </source>
</evidence>
<dbReference type="Pfam" id="PF13639">
    <property type="entry name" value="zf-RING_2"/>
    <property type="match status" value="1"/>
</dbReference>
<dbReference type="GO" id="GO:0043161">
    <property type="term" value="P:proteasome-mediated ubiquitin-dependent protein catabolic process"/>
    <property type="evidence" value="ECO:0007669"/>
    <property type="project" value="TreeGrafter"/>
</dbReference>
<evidence type="ECO:0000256" key="5">
    <source>
        <dbReference type="SAM" id="MobiDB-lite"/>
    </source>
</evidence>
<dbReference type="SMART" id="SM00184">
    <property type="entry name" value="RING"/>
    <property type="match status" value="1"/>
</dbReference>
<evidence type="ECO:0000313" key="7">
    <source>
        <dbReference type="EMBL" id="PIA98760.1"/>
    </source>
</evidence>
<reference evidence="7 9" key="1">
    <citation type="submission" date="2015-10" db="EMBL/GenBank/DDBJ databases">
        <title>The cercosporin biosynthetic gene cluster was horizontally transferred to several fungal lineages and shown to be expanded in Cercospora beticola based on microsynteny with recipient genomes.</title>
        <authorList>
            <person name="De Jonge R."/>
            <person name="Ebert M.K."/>
            <person name="Suttle J.C."/>
            <person name="Jurick Ii W.M."/>
            <person name="Secor G.A."/>
            <person name="Thomma B.P."/>
            <person name="Van De Peer Y."/>
            <person name="Bolton M.D."/>
        </authorList>
    </citation>
    <scope>NUCLEOTIDE SEQUENCE [LARGE SCALE GENOMIC DNA]</scope>
    <source>
        <strain evidence="7 9">09-40</strain>
    </source>
</reference>
<keyword evidence="10" id="KW-1185">Reference proteome</keyword>
<proteinExistence type="predicted"/>
<dbReference type="InterPro" id="IPR001841">
    <property type="entry name" value="Znf_RING"/>
</dbReference>
<dbReference type="Proteomes" id="UP001302367">
    <property type="component" value="Chromosome 3"/>
</dbReference>